<proteinExistence type="predicted"/>
<gene>
    <name evidence="2" type="ORF">HF577_27450</name>
</gene>
<dbReference type="RefSeq" id="WP_169398863.1">
    <property type="nucleotide sequence ID" value="NZ_BAAAJH010000002.1"/>
</dbReference>
<evidence type="ECO:0000313" key="2">
    <source>
        <dbReference type="EMBL" id="NMH80813.1"/>
    </source>
</evidence>
<feature type="region of interest" description="Disordered" evidence="1">
    <location>
        <begin position="166"/>
        <end position="186"/>
    </location>
</feature>
<sequence>MADGVAAGDVRRIRDLGLAGLLPIGNVVAADGQVWLRTPQPPTPTLDDLLDAPLTGADAVAVLTVVVRTVAELHARGLVHGHLDGEAVFFDPDGTPLVVMIDAGRGDPAQDLDSIADIAATLAHVWCSGDAPTAALLRRCAAVARSAGPEAALEALLPAPRACGGPAAVGTPPAPDDHPSDVAAIS</sequence>
<dbReference type="Gene3D" id="1.10.510.10">
    <property type="entry name" value="Transferase(Phosphotransferase) domain 1"/>
    <property type="match status" value="1"/>
</dbReference>
<name>A0ABX1RNI9_9PSEU</name>
<evidence type="ECO:0008006" key="4">
    <source>
        <dbReference type="Google" id="ProtNLM"/>
    </source>
</evidence>
<keyword evidence="3" id="KW-1185">Reference proteome</keyword>
<accession>A0ABX1RNI9</accession>
<protein>
    <recommendedName>
        <fullName evidence="4">Protein kinase domain-containing protein</fullName>
    </recommendedName>
</protein>
<dbReference type="SUPFAM" id="SSF56112">
    <property type="entry name" value="Protein kinase-like (PK-like)"/>
    <property type="match status" value="1"/>
</dbReference>
<reference evidence="2 3" key="1">
    <citation type="submission" date="2020-04" db="EMBL/GenBank/DDBJ databases">
        <authorList>
            <person name="Klaysubun C."/>
            <person name="Duangmal K."/>
            <person name="Lipun K."/>
        </authorList>
    </citation>
    <scope>NUCLEOTIDE SEQUENCE [LARGE SCALE GENOMIC DNA]</scope>
    <source>
        <strain evidence="2 3">JCM 11839</strain>
    </source>
</reference>
<dbReference type="InterPro" id="IPR011009">
    <property type="entry name" value="Kinase-like_dom_sf"/>
</dbReference>
<dbReference type="Proteomes" id="UP001296706">
    <property type="component" value="Unassembled WGS sequence"/>
</dbReference>
<comment type="caution">
    <text evidence="2">The sequence shown here is derived from an EMBL/GenBank/DDBJ whole genome shotgun (WGS) entry which is preliminary data.</text>
</comment>
<evidence type="ECO:0000256" key="1">
    <source>
        <dbReference type="SAM" id="MobiDB-lite"/>
    </source>
</evidence>
<dbReference type="EMBL" id="JAAXKY010000116">
    <property type="protein sequence ID" value="NMH80813.1"/>
    <property type="molecule type" value="Genomic_DNA"/>
</dbReference>
<organism evidence="2 3">
    <name type="scientific">Pseudonocardia xinjiangensis</name>
    <dbReference type="NCBI Taxonomy" id="75289"/>
    <lineage>
        <taxon>Bacteria</taxon>
        <taxon>Bacillati</taxon>
        <taxon>Actinomycetota</taxon>
        <taxon>Actinomycetes</taxon>
        <taxon>Pseudonocardiales</taxon>
        <taxon>Pseudonocardiaceae</taxon>
        <taxon>Pseudonocardia</taxon>
    </lineage>
</organism>
<evidence type="ECO:0000313" key="3">
    <source>
        <dbReference type="Proteomes" id="UP001296706"/>
    </source>
</evidence>